<dbReference type="EMBL" id="JAZDWU010000002">
    <property type="protein sequence ID" value="KAL0010824.1"/>
    <property type="molecule type" value="Genomic_DNA"/>
</dbReference>
<keyword evidence="2" id="KW-1185">Reference proteome</keyword>
<sequence length="358" mass="39299">MLDHEHSVTPFVLQTGCSCLNKAPLLALLPENPRVGVLTRRACRYWNEIVVRFNDYAAVVRDEYTFPPPFSAPINRSHHMKFSHGLVAYFTKEKIGFVAWHDEVAAWVAYAGEVHEPWKKCEPMAKARVSAPSACGSRVLPRTVLAIRAMKDDALAPLNCAVTMRPLPGLEVSDNQVPSSPVVSGGKVDIPESFEDDLSDDCENVAVPIIVASPFITIEQRSSVGAGNEMTSESYDGTSESSVGTIGTLDVSKGVDAVKEVTNMKLVIMKASVTLGMGIKAPVNATIIPDTQIEPMSTWLNSLTLISNREHIEAFLGRFKQDRNNEHEASHFYNFTSPSTRIHQFSVPSKSVPLLEHP</sequence>
<name>A0AAW2DMS7_9ROSI</name>
<evidence type="ECO:0000313" key="2">
    <source>
        <dbReference type="Proteomes" id="UP001459277"/>
    </source>
</evidence>
<dbReference type="Proteomes" id="UP001459277">
    <property type="component" value="Unassembled WGS sequence"/>
</dbReference>
<reference evidence="1 2" key="1">
    <citation type="submission" date="2024-01" db="EMBL/GenBank/DDBJ databases">
        <title>A telomere-to-telomere, gap-free genome of sweet tea (Lithocarpus litseifolius).</title>
        <authorList>
            <person name="Zhou J."/>
        </authorList>
    </citation>
    <scope>NUCLEOTIDE SEQUENCE [LARGE SCALE GENOMIC DNA]</scope>
    <source>
        <strain evidence="1">Zhou-2022a</strain>
        <tissue evidence="1">Leaf</tissue>
    </source>
</reference>
<dbReference type="AlphaFoldDB" id="A0AAW2DMS7"/>
<accession>A0AAW2DMS7</accession>
<comment type="caution">
    <text evidence="1">The sequence shown here is derived from an EMBL/GenBank/DDBJ whole genome shotgun (WGS) entry which is preliminary data.</text>
</comment>
<organism evidence="1 2">
    <name type="scientific">Lithocarpus litseifolius</name>
    <dbReference type="NCBI Taxonomy" id="425828"/>
    <lineage>
        <taxon>Eukaryota</taxon>
        <taxon>Viridiplantae</taxon>
        <taxon>Streptophyta</taxon>
        <taxon>Embryophyta</taxon>
        <taxon>Tracheophyta</taxon>
        <taxon>Spermatophyta</taxon>
        <taxon>Magnoliopsida</taxon>
        <taxon>eudicotyledons</taxon>
        <taxon>Gunneridae</taxon>
        <taxon>Pentapetalae</taxon>
        <taxon>rosids</taxon>
        <taxon>fabids</taxon>
        <taxon>Fagales</taxon>
        <taxon>Fagaceae</taxon>
        <taxon>Lithocarpus</taxon>
    </lineage>
</organism>
<protein>
    <submittedName>
        <fullName evidence="1">Uncharacterized protein</fullName>
    </submittedName>
</protein>
<evidence type="ECO:0000313" key="1">
    <source>
        <dbReference type="EMBL" id="KAL0010824.1"/>
    </source>
</evidence>
<proteinExistence type="predicted"/>
<gene>
    <name evidence="1" type="ORF">SO802_005932</name>
</gene>